<dbReference type="EMBL" id="CM009754">
    <property type="protein sequence ID" value="PUZ52005.1"/>
    <property type="molecule type" value="Genomic_DNA"/>
</dbReference>
<sequence length="38" mass="4168">MLGYCGILVTDKRLAVLSLGISFAQERLICPCQFVVPI</sequence>
<reference evidence="1 2" key="1">
    <citation type="submission" date="2018-04" db="EMBL/GenBank/DDBJ databases">
        <title>WGS assembly of Panicum hallii var. hallii HAL2.</title>
        <authorList>
            <person name="Lovell J."/>
            <person name="Jenkins J."/>
            <person name="Lowry D."/>
            <person name="Mamidi S."/>
            <person name="Sreedasyam A."/>
            <person name="Weng X."/>
            <person name="Barry K."/>
            <person name="Bonette J."/>
            <person name="Campitelli B."/>
            <person name="Daum C."/>
            <person name="Gordon S."/>
            <person name="Gould B."/>
            <person name="Lipzen A."/>
            <person name="MacQueen A."/>
            <person name="Palacio-Mejia J."/>
            <person name="Plott C."/>
            <person name="Shakirov E."/>
            <person name="Shu S."/>
            <person name="Yoshinaga Y."/>
            <person name="Zane M."/>
            <person name="Rokhsar D."/>
            <person name="Grimwood J."/>
            <person name="Schmutz J."/>
            <person name="Juenger T."/>
        </authorList>
    </citation>
    <scope>NUCLEOTIDE SEQUENCE [LARGE SCALE GENOMIC DNA]</scope>
    <source>
        <strain evidence="2">cv. HAL2</strain>
    </source>
</reference>
<dbReference type="Proteomes" id="UP000244336">
    <property type="component" value="Chromosome 6"/>
</dbReference>
<accession>A0A2T7D8R6</accession>
<organism evidence="1 2">
    <name type="scientific">Panicum hallii var. hallii</name>
    <dbReference type="NCBI Taxonomy" id="1504633"/>
    <lineage>
        <taxon>Eukaryota</taxon>
        <taxon>Viridiplantae</taxon>
        <taxon>Streptophyta</taxon>
        <taxon>Embryophyta</taxon>
        <taxon>Tracheophyta</taxon>
        <taxon>Spermatophyta</taxon>
        <taxon>Magnoliopsida</taxon>
        <taxon>Liliopsida</taxon>
        <taxon>Poales</taxon>
        <taxon>Poaceae</taxon>
        <taxon>PACMAD clade</taxon>
        <taxon>Panicoideae</taxon>
        <taxon>Panicodae</taxon>
        <taxon>Paniceae</taxon>
        <taxon>Panicinae</taxon>
        <taxon>Panicum</taxon>
        <taxon>Panicum sect. Panicum</taxon>
    </lineage>
</organism>
<dbReference type="AlphaFoldDB" id="A0A2T7D8R6"/>
<dbReference type="Gramene" id="PUZ52005">
    <property type="protein sequence ID" value="PUZ52005"/>
    <property type="gene ID" value="GQ55_6G236000"/>
</dbReference>
<evidence type="ECO:0000313" key="2">
    <source>
        <dbReference type="Proteomes" id="UP000244336"/>
    </source>
</evidence>
<evidence type="ECO:0000313" key="1">
    <source>
        <dbReference type="EMBL" id="PUZ52005.1"/>
    </source>
</evidence>
<keyword evidence="2" id="KW-1185">Reference proteome</keyword>
<name>A0A2T7D8R6_9POAL</name>
<gene>
    <name evidence="1" type="ORF">GQ55_6G236000</name>
</gene>
<proteinExistence type="predicted"/>
<protein>
    <submittedName>
        <fullName evidence="1">Uncharacterized protein</fullName>
    </submittedName>
</protein>